<dbReference type="AlphaFoldDB" id="A0AAD8W0N4"/>
<dbReference type="Pfam" id="PF00847">
    <property type="entry name" value="AP2"/>
    <property type="match status" value="1"/>
</dbReference>
<dbReference type="InterPro" id="IPR044808">
    <property type="entry name" value="ERF_plant"/>
</dbReference>
<feature type="domain" description="AP2/ERF" evidence="7">
    <location>
        <begin position="152"/>
        <end position="209"/>
    </location>
</feature>
<proteinExistence type="predicted"/>
<feature type="compositionally biased region" description="Pro residues" evidence="6">
    <location>
        <begin position="218"/>
        <end position="232"/>
    </location>
</feature>
<dbReference type="Gene3D" id="3.30.730.10">
    <property type="entry name" value="AP2/ERF domain"/>
    <property type="match status" value="1"/>
</dbReference>
<evidence type="ECO:0000256" key="1">
    <source>
        <dbReference type="ARBA" id="ARBA00004123"/>
    </source>
</evidence>
<dbReference type="PANTHER" id="PTHR31190:SF421">
    <property type="entry name" value="ETHYLENE-RESPONSIVE TRANSCRIPTION FACTOR ERF110"/>
    <property type="match status" value="1"/>
</dbReference>
<dbReference type="EMBL" id="JAUUTY010000005">
    <property type="protein sequence ID" value="KAK1628488.1"/>
    <property type="molecule type" value="Genomic_DNA"/>
</dbReference>
<comment type="subcellular location">
    <subcellularLocation>
        <location evidence="1">Nucleus</location>
    </subcellularLocation>
</comment>
<sequence length="334" mass="35008">MCCGAKVADPGEQRRRLTVAGDDDRGGEPEAAALPTTTMWRRRQAQEMSAMVSALAMVVAGAGEGASASSSSSTKRPAEQEAFTEEPWWSTSYGDGGAAAPPASISIPPDYTAPLVVQHSPASAAAAADEELPSPSSADSGGGGGQSTPRKRYRGVRQRPWGKWAAEIRDPHKASRVWLGTFDDAEAAARAYDAAAIGFRGSRAKLNFPESATIPQPRQQPPPAPMLAMPPPARPEALLESQALFGGEAYSQYARFLQGAAIDRTSLPGGSTPRTPARPLLYSFGADAASYHLQPESGGEGSGTAYPAVTSPAAWAAYGLYDHQQPQRREDPSG</sequence>
<feature type="region of interest" description="Disordered" evidence="6">
    <location>
        <begin position="62"/>
        <end position="159"/>
    </location>
</feature>
<dbReference type="CDD" id="cd00018">
    <property type="entry name" value="AP2"/>
    <property type="match status" value="1"/>
</dbReference>
<evidence type="ECO:0000256" key="3">
    <source>
        <dbReference type="ARBA" id="ARBA00023125"/>
    </source>
</evidence>
<dbReference type="SUPFAM" id="SSF54171">
    <property type="entry name" value="DNA-binding domain"/>
    <property type="match status" value="1"/>
</dbReference>
<name>A0AAD8W0N4_LOLMU</name>
<dbReference type="SMART" id="SM00380">
    <property type="entry name" value="AP2"/>
    <property type="match status" value="1"/>
</dbReference>
<dbReference type="GO" id="GO:0009873">
    <property type="term" value="P:ethylene-activated signaling pathway"/>
    <property type="evidence" value="ECO:0007669"/>
    <property type="project" value="InterPro"/>
</dbReference>
<evidence type="ECO:0000256" key="6">
    <source>
        <dbReference type="SAM" id="MobiDB-lite"/>
    </source>
</evidence>
<feature type="compositionally biased region" description="Low complexity" evidence="6">
    <location>
        <begin position="62"/>
        <end position="73"/>
    </location>
</feature>
<dbReference type="PRINTS" id="PR00367">
    <property type="entry name" value="ETHRSPELEMNT"/>
</dbReference>
<dbReference type="FunFam" id="3.30.730.10:FF:000001">
    <property type="entry name" value="Ethylene-responsive transcription factor 2"/>
    <property type="match status" value="1"/>
</dbReference>
<feature type="region of interest" description="Disordered" evidence="6">
    <location>
        <begin position="212"/>
        <end position="232"/>
    </location>
</feature>
<keyword evidence="2" id="KW-0805">Transcription regulation</keyword>
<dbReference type="PROSITE" id="PS51032">
    <property type="entry name" value="AP2_ERF"/>
    <property type="match status" value="1"/>
</dbReference>
<evidence type="ECO:0000256" key="2">
    <source>
        <dbReference type="ARBA" id="ARBA00023015"/>
    </source>
</evidence>
<feature type="compositionally biased region" description="Low complexity" evidence="6">
    <location>
        <begin position="120"/>
        <end position="139"/>
    </location>
</feature>
<keyword evidence="4" id="KW-0804">Transcription</keyword>
<keyword evidence="5" id="KW-0539">Nucleus</keyword>
<evidence type="ECO:0000259" key="7">
    <source>
        <dbReference type="PROSITE" id="PS51032"/>
    </source>
</evidence>
<gene>
    <name evidence="8" type="ORF">QYE76_002803</name>
</gene>
<evidence type="ECO:0000256" key="5">
    <source>
        <dbReference type="ARBA" id="ARBA00023242"/>
    </source>
</evidence>
<reference evidence="8" key="1">
    <citation type="submission" date="2023-07" db="EMBL/GenBank/DDBJ databases">
        <title>A chromosome-level genome assembly of Lolium multiflorum.</title>
        <authorList>
            <person name="Chen Y."/>
            <person name="Copetti D."/>
            <person name="Kolliker R."/>
            <person name="Studer B."/>
        </authorList>
    </citation>
    <scope>NUCLEOTIDE SEQUENCE</scope>
    <source>
        <strain evidence="8">02402/16</strain>
        <tissue evidence="8">Leaf</tissue>
    </source>
</reference>
<dbReference type="GO" id="GO:0005634">
    <property type="term" value="C:nucleus"/>
    <property type="evidence" value="ECO:0007669"/>
    <property type="project" value="UniProtKB-SubCell"/>
</dbReference>
<dbReference type="Proteomes" id="UP001231189">
    <property type="component" value="Unassembled WGS sequence"/>
</dbReference>
<keyword evidence="3" id="KW-0238">DNA-binding</keyword>
<dbReference type="InterPro" id="IPR001471">
    <property type="entry name" value="AP2/ERF_dom"/>
</dbReference>
<dbReference type="InterPro" id="IPR036955">
    <property type="entry name" value="AP2/ERF_dom_sf"/>
</dbReference>
<evidence type="ECO:0000313" key="8">
    <source>
        <dbReference type="EMBL" id="KAK1628488.1"/>
    </source>
</evidence>
<comment type="caution">
    <text evidence="8">The sequence shown here is derived from an EMBL/GenBank/DDBJ whole genome shotgun (WGS) entry which is preliminary data.</text>
</comment>
<dbReference type="InterPro" id="IPR016177">
    <property type="entry name" value="DNA-bd_dom_sf"/>
</dbReference>
<evidence type="ECO:0000256" key="4">
    <source>
        <dbReference type="ARBA" id="ARBA00023163"/>
    </source>
</evidence>
<dbReference type="GO" id="GO:0003700">
    <property type="term" value="F:DNA-binding transcription factor activity"/>
    <property type="evidence" value="ECO:0007669"/>
    <property type="project" value="InterPro"/>
</dbReference>
<feature type="region of interest" description="Disordered" evidence="6">
    <location>
        <begin position="1"/>
        <end position="37"/>
    </location>
</feature>
<dbReference type="GO" id="GO:0003677">
    <property type="term" value="F:DNA binding"/>
    <property type="evidence" value="ECO:0007669"/>
    <property type="project" value="UniProtKB-KW"/>
</dbReference>
<keyword evidence="9" id="KW-1185">Reference proteome</keyword>
<dbReference type="PANTHER" id="PTHR31190">
    <property type="entry name" value="DNA-BINDING DOMAIN"/>
    <property type="match status" value="1"/>
</dbReference>
<organism evidence="8 9">
    <name type="scientific">Lolium multiflorum</name>
    <name type="common">Italian ryegrass</name>
    <name type="synonym">Lolium perenne subsp. multiflorum</name>
    <dbReference type="NCBI Taxonomy" id="4521"/>
    <lineage>
        <taxon>Eukaryota</taxon>
        <taxon>Viridiplantae</taxon>
        <taxon>Streptophyta</taxon>
        <taxon>Embryophyta</taxon>
        <taxon>Tracheophyta</taxon>
        <taxon>Spermatophyta</taxon>
        <taxon>Magnoliopsida</taxon>
        <taxon>Liliopsida</taxon>
        <taxon>Poales</taxon>
        <taxon>Poaceae</taxon>
        <taxon>BOP clade</taxon>
        <taxon>Pooideae</taxon>
        <taxon>Poodae</taxon>
        <taxon>Poeae</taxon>
        <taxon>Poeae Chloroplast Group 2 (Poeae type)</taxon>
        <taxon>Loliodinae</taxon>
        <taxon>Loliinae</taxon>
        <taxon>Lolium</taxon>
    </lineage>
</organism>
<accession>A0AAD8W0N4</accession>
<evidence type="ECO:0000313" key="9">
    <source>
        <dbReference type="Proteomes" id="UP001231189"/>
    </source>
</evidence>
<protein>
    <recommendedName>
        <fullName evidence="7">AP2/ERF domain-containing protein</fullName>
    </recommendedName>
</protein>
<feature type="compositionally biased region" description="Low complexity" evidence="6">
    <location>
        <begin position="98"/>
        <end position="109"/>
    </location>
</feature>